<dbReference type="PROSITE" id="PS00409">
    <property type="entry name" value="PROKAR_NTER_METHYL"/>
    <property type="match status" value="1"/>
</dbReference>
<gene>
    <name evidence="2" type="ORF">OJ997_14080</name>
</gene>
<evidence type="ECO:0000256" key="1">
    <source>
        <dbReference type="SAM" id="Phobius"/>
    </source>
</evidence>
<keyword evidence="3" id="KW-1185">Reference proteome</keyword>
<dbReference type="EMBL" id="JAPDDP010000021">
    <property type="protein sequence ID" value="MDA0181428.1"/>
    <property type="molecule type" value="Genomic_DNA"/>
</dbReference>
<name>A0A9X3S8G1_9ACTN</name>
<accession>A0A9X3S8G1</accession>
<evidence type="ECO:0000313" key="3">
    <source>
        <dbReference type="Proteomes" id="UP001147653"/>
    </source>
</evidence>
<organism evidence="2 3">
    <name type="scientific">Solirubrobacter phytolaccae</name>
    <dbReference type="NCBI Taxonomy" id="1404360"/>
    <lineage>
        <taxon>Bacteria</taxon>
        <taxon>Bacillati</taxon>
        <taxon>Actinomycetota</taxon>
        <taxon>Thermoleophilia</taxon>
        <taxon>Solirubrobacterales</taxon>
        <taxon>Solirubrobacteraceae</taxon>
        <taxon>Solirubrobacter</taxon>
    </lineage>
</organism>
<evidence type="ECO:0000313" key="2">
    <source>
        <dbReference type="EMBL" id="MDA0181428.1"/>
    </source>
</evidence>
<dbReference type="Pfam" id="PF07963">
    <property type="entry name" value="N_methyl"/>
    <property type="match status" value="1"/>
</dbReference>
<keyword evidence="1" id="KW-0472">Membrane</keyword>
<dbReference type="RefSeq" id="WP_270025741.1">
    <property type="nucleotide sequence ID" value="NZ_JAPDDP010000021.1"/>
</dbReference>
<dbReference type="AlphaFoldDB" id="A0A9X3S8G1"/>
<comment type="caution">
    <text evidence="2">The sequence shown here is derived from an EMBL/GenBank/DDBJ whole genome shotgun (WGS) entry which is preliminary data.</text>
</comment>
<keyword evidence="1" id="KW-1133">Transmembrane helix</keyword>
<protein>
    <submittedName>
        <fullName evidence="2">Prepilin-type N-terminal cleavage/methylation domain-containing protein</fullName>
    </submittedName>
</protein>
<proteinExistence type="predicted"/>
<dbReference type="NCBIfam" id="TIGR02532">
    <property type="entry name" value="IV_pilin_GFxxxE"/>
    <property type="match status" value="1"/>
</dbReference>
<reference evidence="2" key="1">
    <citation type="submission" date="2022-10" db="EMBL/GenBank/DDBJ databases">
        <title>The WGS of Solirubrobacter phytolaccae KCTC 29190.</title>
        <authorList>
            <person name="Jiang Z."/>
        </authorList>
    </citation>
    <scope>NUCLEOTIDE SEQUENCE</scope>
    <source>
        <strain evidence="2">KCTC 29190</strain>
    </source>
</reference>
<sequence>MTRLRSERGFTLPELLVTMAIAMIVSLATFTLIEVVMKRSGEVGVRVETTATARTAMDQITRQLRSQVCVKTNTSSDARSLVAASPTSLSVYTDFTNEALVNGALPAPDRRQIAWAGNVFTESLTKGTRNKTTNVVDYGSAAPSVVRPFLQNVAATEFAGGDKTKPIFFRYYKFPEPVNGASTVPPNTTASVEIAANANRALTEAELLSVARISVSFTVLPRKGGPATAATTLKNDVYVRTADPNAQIPKPTCLTY</sequence>
<dbReference type="Proteomes" id="UP001147653">
    <property type="component" value="Unassembled WGS sequence"/>
</dbReference>
<dbReference type="InterPro" id="IPR012902">
    <property type="entry name" value="N_methyl_site"/>
</dbReference>
<feature type="transmembrane region" description="Helical" evidence="1">
    <location>
        <begin position="15"/>
        <end position="36"/>
    </location>
</feature>
<keyword evidence="1" id="KW-0812">Transmembrane</keyword>